<proteinExistence type="predicted"/>
<sequence length="355" mass="39129">MYFSTRLLIIPGERLNCFSSGTKGPLFSAMITKACLRFSPLLICVQILFGHIAGLSQASRPEIFAPGIISGPLHEAAPAFTPDGKTVYYHCAGPSIQGTILVAHLQKGGWSTPEIAPWSGEWSDIEPAMSPDGSYMIFSSNRPAVPGGKPLDGYWQSQAFPRSGGNLWRVDRKNGQFGEPYRLPDMINSGSSIFSPAIAADGSLYFMRPLGDTGRFHIYRAAWRNGQYEKPELVPFSAPGNFGDVDPAVAPDESFLIFSSNRPPAVKNQLFIVYRVAGKWGEPVLLNDTINRPPANNVEARLSPDLRTLYFSSGYAPPVTYPNDRDNSRKMLEQSRWYNGNSNIWYVPIGHLIGH</sequence>
<dbReference type="Gene3D" id="2.120.10.30">
    <property type="entry name" value="TolB, C-terminal domain"/>
    <property type="match status" value="1"/>
</dbReference>
<dbReference type="Pfam" id="PF07676">
    <property type="entry name" value="PD40"/>
    <property type="match status" value="3"/>
</dbReference>
<reference evidence="1 2" key="1">
    <citation type="submission" date="2019-03" db="EMBL/GenBank/DDBJ databases">
        <title>Genomic Encyclopedia of Type Strains, Phase IV (KMG-IV): sequencing the most valuable type-strain genomes for metagenomic binning, comparative biology and taxonomic classification.</title>
        <authorList>
            <person name="Goeker M."/>
        </authorList>
    </citation>
    <scope>NUCLEOTIDE SEQUENCE [LARGE SCALE GENOMIC DNA]</scope>
    <source>
        <strain evidence="1 2">DSM 100059</strain>
    </source>
</reference>
<dbReference type="SUPFAM" id="SSF82171">
    <property type="entry name" value="DPP6 N-terminal domain-like"/>
    <property type="match status" value="1"/>
</dbReference>
<dbReference type="Proteomes" id="UP000294498">
    <property type="component" value="Unassembled WGS sequence"/>
</dbReference>
<dbReference type="OrthoDB" id="8432779at2"/>
<dbReference type="AlphaFoldDB" id="A0A4R8DI18"/>
<protein>
    <submittedName>
        <fullName evidence="1">WD40 repeat protein</fullName>
    </submittedName>
</protein>
<evidence type="ECO:0000313" key="2">
    <source>
        <dbReference type="Proteomes" id="UP000294498"/>
    </source>
</evidence>
<dbReference type="InterPro" id="IPR011042">
    <property type="entry name" value="6-blade_b-propeller_TolB-like"/>
</dbReference>
<keyword evidence="2" id="KW-1185">Reference proteome</keyword>
<dbReference type="EMBL" id="SODV01000002">
    <property type="protein sequence ID" value="TDW97389.1"/>
    <property type="molecule type" value="Genomic_DNA"/>
</dbReference>
<name>A0A4R8DI18_9BACT</name>
<comment type="caution">
    <text evidence="1">The sequence shown here is derived from an EMBL/GenBank/DDBJ whole genome shotgun (WGS) entry which is preliminary data.</text>
</comment>
<accession>A0A4R8DI18</accession>
<dbReference type="InterPro" id="IPR011659">
    <property type="entry name" value="WD40"/>
</dbReference>
<evidence type="ECO:0000313" key="1">
    <source>
        <dbReference type="EMBL" id="TDW97389.1"/>
    </source>
</evidence>
<organism evidence="1 2">
    <name type="scientific">Dinghuibacter silviterrae</name>
    <dbReference type="NCBI Taxonomy" id="1539049"/>
    <lineage>
        <taxon>Bacteria</taxon>
        <taxon>Pseudomonadati</taxon>
        <taxon>Bacteroidota</taxon>
        <taxon>Chitinophagia</taxon>
        <taxon>Chitinophagales</taxon>
        <taxon>Chitinophagaceae</taxon>
        <taxon>Dinghuibacter</taxon>
    </lineage>
</organism>
<gene>
    <name evidence="1" type="ORF">EDB95_5237</name>
</gene>